<comment type="caution">
    <text evidence="14">The sequence shown here is derived from an EMBL/GenBank/DDBJ whole genome shotgun (WGS) entry which is preliminary data.</text>
</comment>
<evidence type="ECO:0000256" key="1">
    <source>
        <dbReference type="ARBA" id="ARBA00001049"/>
    </source>
</evidence>
<evidence type="ECO:0000256" key="5">
    <source>
        <dbReference type="ARBA" id="ARBA00022801"/>
    </source>
</evidence>
<evidence type="ECO:0000313" key="14">
    <source>
        <dbReference type="EMBL" id="PSW21769.1"/>
    </source>
</evidence>
<evidence type="ECO:0000256" key="9">
    <source>
        <dbReference type="PIRSR" id="PIRSR600101-1"/>
    </source>
</evidence>
<dbReference type="Gene3D" id="3.60.20.40">
    <property type="match status" value="1"/>
</dbReference>
<comment type="similarity">
    <text evidence="3 11">Belongs to the gamma-glutamyltransferase family.</text>
</comment>
<feature type="active site" description="Nucleophile" evidence="9">
    <location>
        <position position="386"/>
    </location>
</feature>
<dbReference type="GO" id="GO:0036374">
    <property type="term" value="F:glutathione hydrolase activity"/>
    <property type="evidence" value="ECO:0007669"/>
    <property type="project" value="UniProtKB-UniRule"/>
</dbReference>
<dbReference type="InterPro" id="IPR000101">
    <property type="entry name" value="GGT_peptidase"/>
</dbReference>
<dbReference type="UniPathway" id="UPA00204"/>
<keyword evidence="13" id="KW-0732">Signal</keyword>
<dbReference type="GO" id="GO:0006750">
    <property type="term" value="P:glutathione biosynthetic process"/>
    <property type="evidence" value="ECO:0007669"/>
    <property type="project" value="UniProtKB-KW"/>
</dbReference>
<dbReference type="InterPro" id="IPR043138">
    <property type="entry name" value="GGT_lsub"/>
</dbReference>
<feature type="signal peptide" evidence="13">
    <location>
        <begin position="1"/>
        <end position="17"/>
    </location>
</feature>
<protein>
    <recommendedName>
        <fullName evidence="11">Glutathione hydrolase proenzyme</fullName>
        <ecNumber evidence="11">2.3.2.2</ecNumber>
        <ecNumber evidence="11">3.4.19.13</ecNumber>
    </recommendedName>
    <component>
        <recommendedName>
            <fullName evidence="11">Glutathione hydrolase large chain</fullName>
        </recommendedName>
    </component>
    <component>
        <recommendedName>
            <fullName evidence="11">Glutathione hydrolase small chain</fullName>
        </recommendedName>
    </component>
</protein>
<keyword evidence="6 11" id="KW-0865">Zymogen</keyword>
<dbReference type="GO" id="GO:0103068">
    <property type="term" value="F:leukotriene C4 gamma-glutamyl transferase activity"/>
    <property type="evidence" value="ECO:0007669"/>
    <property type="project" value="UniProtKB-EC"/>
</dbReference>
<evidence type="ECO:0000256" key="3">
    <source>
        <dbReference type="ARBA" id="ARBA00009381"/>
    </source>
</evidence>
<evidence type="ECO:0000256" key="4">
    <source>
        <dbReference type="ARBA" id="ARBA00022679"/>
    </source>
</evidence>
<evidence type="ECO:0000256" key="13">
    <source>
        <dbReference type="SAM" id="SignalP"/>
    </source>
</evidence>
<dbReference type="GO" id="GO:0006751">
    <property type="term" value="P:glutathione catabolic process"/>
    <property type="evidence" value="ECO:0007669"/>
    <property type="project" value="UniProtKB-UniRule"/>
</dbReference>
<evidence type="ECO:0000256" key="7">
    <source>
        <dbReference type="ARBA" id="ARBA00023315"/>
    </source>
</evidence>
<dbReference type="EC" id="3.4.19.13" evidence="11"/>
<evidence type="ECO:0000313" key="15">
    <source>
        <dbReference type="Proteomes" id="UP000241771"/>
    </source>
</evidence>
<comment type="subunit">
    <text evidence="11">This enzyme consists of two polypeptide chains, which are synthesized in precursor form from a single polypeptide.</text>
</comment>
<dbReference type="InterPro" id="IPR043137">
    <property type="entry name" value="GGT_ssub_C"/>
</dbReference>
<comment type="catalytic activity">
    <reaction evidence="2 11">
        <text>glutathione + H2O = L-cysteinylglycine + L-glutamate</text>
        <dbReference type="Rhea" id="RHEA:28807"/>
        <dbReference type="ChEBI" id="CHEBI:15377"/>
        <dbReference type="ChEBI" id="CHEBI:29985"/>
        <dbReference type="ChEBI" id="CHEBI:57925"/>
        <dbReference type="ChEBI" id="CHEBI:61694"/>
        <dbReference type="EC" id="3.4.19.13"/>
    </reaction>
</comment>
<dbReference type="PANTHER" id="PTHR43199:SF1">
    <property type="entry name" value="GLUTATHIONE HYDROLASE PROENZYME"/>
    <property type="match status" value="1"/>
</dbReference>
<comment type="catalytic activity">
    <reaction evidence="1 11">
        <text>an S-substituted glutathione + H2O = an S-substituted L-cysteinylglycine + L-glutamate</text>
        <dbReference type="Rhea" id="RHEA:59468"/>
        <dbReference type="ChEBI" id="CHEBI:15377"/>
        <dbReference type="ChEBI" id="CHEBI:29985"/>
        <dbReference type="ChEBI" id="CHEBI:90779"/>
        <dbReference type="ChEBI" id="CHEBI:143103"/>
        <dbReference type="EC" id="3.4.19.13"/>
    </reaction>
</comment>
<dbReference type="EMBL" id="PYMA01000001">
    <property type="protein sequence ID" value="PSW21769.1"/>
    <property type="molecule type" value="Genomic_DNA"/>
</dbReference>
<evidence type="ECO:0000256" key="12">
    <source>
        <dbReference type="SAM" id="MobiDB-lite"/>
    </source>
</evidence>
<evidence type="ECO:0000256" key="2">
    <source>
        <dbReference type="ARBA" id="ARBA00001089"/>
    </source>
</evidence>
<dbReference type="Proteomes" id="UP000241771">
    <property type="component" value="Unassembled WGS sequence"/>
</dbReference>
<feature type="compositionally biased region" description="Basic and acidic residues" evidence="12">
    <location>
        <begin position="353"/>
        <end position="366"/>
    </location>
</feature>
<evidence type="ECO:0000256" key="11">
    <source>
        <dbReference type="RuleBase" id="RU368036"/>
    </source>
</evidence>
<dbReference type="PRINTS" id="PR01210">
    <property type="entry name" value="GGTRANSPTASE"/>
</dbReference>
<dbReference type="EC" id="2.3.2.2" evidence="11"/>
<dbReference type="NCBIfam" id="TIGR00066">
    <property type="entry name" value="g_glut_trans"/>
    <property type="match status" value="1"/>
</dbReference>
<reference evidence="14 15" key="1">
    <citation type="submission" date="2018-01" db="EMBL/GenBank/DDBJ databases">
        <title>Whole genome sequencing of Histamine producing bacteria.</title>
        <authorList>
            <person name="Butler K."/>
        </authorList>
    </citation>
    <scope>NUCLEOTIDE SEQUENCE [LARGE SCALE GENOMIC DNA]</scope>
    <source>
        <strain evidence="14 15">DSM 100436</strain>
    </source>
</reference>
<feature type="binding site" evidence="10">
    <location>
        <position position="473"/>
    </location>
    <ligand>
        <name>L-glutamate</name>
        <dbReference type="ChEBI" id="CHEBI:29985"/>
    </ligand>
</feature>
<dbReference type="PANTHER" id="PTHR43199">
    <property type="entry name" value="GLUTATHIONE HYDROLASE"/>
    <property type="match status" value="1"/>
</dbReference>
<feature type="binding site" evidence="10">
    <location>
        <position position="100"/>
    </location>
    <ligand>
        <name>L-glutamate</name>
        <dbReference type="ChEBI" id="CHEBI:29985"/>
    </ligand>
</feature>
<keyword evidence="5 11" id="KW-0378">Hydrolase</keyword>
<gene>
    <name evidence="14" type="primary">ggt</name>
    <name evidence="14" type="ORF">C9I98_00435</name>
</gene>
<dbReference type="Pfam" id="PF01019">
    <property type="entry name" value="G_glu_transpept"/>
    <property type="match status" value="1"/>
</dbReference>
<sequence length="576" mass="62740">MRLLSLSLCLISTVGYAAKPAPFPVTPNNTGESFMVSATNPYVSSTGYTILKQGGNAIDAMVAMQMVMSVVEPDMTGIGGGTFALYFDNKTNQFHALDGRDEAPASASPDMFVENGKAISRDEILGPRSVAVPGTLRLMYSAHQEYGSMPWAELLKPAIDLAKNGYAMNSYTYDIVVREQARLINDPEIKALYWKDGEIQPTGTLMKNPAIAHTLEMIAQKGDSYLYGGEFGKNIVETVNSRIEGDKPKLSIDDFKNYQMKKREVVETDYRGNTVISFGYPASGGMMVSQTLELLEPYNIAKMPITDAEPWRLMAEAMRVSRADRITYAGDPDYVEVPADEMLSKGYIDERRKLIPKEGSADKNPKAGELSEEQPAQHQEFESKDTGHISILDSAGNAIAMTSTIGTGMGSGVMVDGVIMNAQMANFSASPTFKGKPVQNTIEPGKRPRSAITPLMVLDKNDELRLIVGSPGSSQIPGYVLKTLVGIIDWNLSAQEAIDLPNIQYGTKIDRTKAKDPTGLLVEKKTFAEMLVPELIQQGYPVHVIPVVSGLNAIEIKDGKVYGASDRRRASSSMGE</sequence>
<proteinExistence type="inferred from homology"/>
<feature type="chain" id="PRO_5015750244" description="Glutathione hydrolase proenzyme" evidence="13">
    <location>
        <begin position="18"/>
        <end position="576"/>
    </location>
</feature>
<dbReference type="InterPro" id="IPR029055">
    <property type="entry name" value="Ntn_hydrolases_N"/>
</dbReference>
<comment type="catalytic activity">
    <reaction evidence="8 11">
        <text>an N-terminal (5-L-glutamyl)-[peptide] + an alpha-amino acid = 5-L-glutamyl amino acid + an N-terminal L-alpha-aminoacyl-[peptide]</text>
        <dbReference type="Rhea" id="RHEA:23904"/>
        <dbReference type="Rhea" id="RHEA-COMP:9780"/>
        <dbReference type="Rhea" id="RHEA-COMP:9795"/>
        <dbReference type="ChEBI" id="CHEBI:77644"/>
        <dbReference type="ChEBI" id="CHEBI:78597"/>
        <dbReference type="ChEBI" id="CHEBI:78599"/>
        <dbReference type="ChEBI" id="CHEBI:78608"/>
        <dbReference type="EC" id="2.3.2.2"/>
    </reaction>
</comment>
<dbReference type="AlphaFoldDB" id="A0A2T3NZY1"/>
<dbReference type="RefSeq" id="WP_107271425.1">
    <property type="nucleotide sequence ID" value="NZ_PYMA01000001.1"/>
</dbReference>
<keyword evidence="4 11" id="KW-0808">Transferase</keyword>
<keyword evidence="11" id="KW-0317">Glutathione biosynthesis</keyword>
<evidence type="ECO:0000256" key="8">
    <source>
        <dbReference type="ARBA" id="ARBA00047417"/>
    </source>
</evidence>
<dbReference type="Gene3D" id="1.10.246.130">
    <property type="match status" value="1"/>
</dbReference>
<feature type="region of interest" description="Disordered" evidence="12">
    <location>
        <begin position="353"/>
        <end position="384"/>
    </location>
</feature>
<evidence type="ECO:0000256" key="6">
    <source>
        <dbReference type="ARBA" id="ARBA00023145"/>
    </source>
</evidence>
<organism evidence="14 15">
    <name type="scientific">Photobacterium sanctipauli</name>
    <dbReference type="NCBI Taxonomy" id="1342794"/>
    <lineage>
        <taxon>Bacteria</taxon>
        <taxon>Pseudomonadati</taxon>
        <taxon>Pseudomonadota</taxon>
        <taxon>Gammaproteobacteria</taxon>
        <taxon>Vibrionales</taxon>
        <taxon>Vibrionaceae</taxon>
        <taxon>Photobacterium</taxon>
    </lineage>
</organism>
<dbReference type="SUPFAM" id="SSF56235">
    <property type="entry name" value="N-terminal nucleophile aminohydrolases (Ntn hydrolases)"/>
    <property type="match status" value="1"/>
</dbReference>
<keyword evidence="7 11" id="KW-0012">Acyltransferase</keyword>
<name>A0A2T3NZY1_9GAMM</name>
<keyword evidence="15" id="KW-1185">Reference proteome</keyword>
<comment type="PTM">
    <text evidence="11">Cleaved by autocatalysis into a large and a small subunit.</text>
</comment>
<evidence type="ECO:0000256" key="10">
    <source>
        <dbReference type="PIRSR" id="PIRSR600101-2"/>
    </source>
</evidence>
<dbReference type="InterPro" id="IPR051792">
    <property type="entry name" value="GGT_bact"/>
</dbReference>
<comment type="pathway">
    <text evidence="11">Sulfur metabolism; glutathione metabolism.</text>
</comment>
<accession>A0A2T3NZY1</accession>